<evidence type="ECO:0000256" key="1">
    <source>
        <dbReference type="ARBA" id="ARBA00004141"/>
    </source>
</evidence>
<organism evidence="10 11">
    <name type="scientific">Armadillidium nasatum</name>
    <dbReference type="NCBI Taxonomy" id="96803"/>
    <lineage>
        <taxon>Eukaryota</taxon>
        <taxon>Metazoa</taxon>
        <taxon>Ecdysozoa</taxon>
        <taxon>Arthropoda</taxon>
        <taxon>Crustacea</taxon>
        <taxon>Multicrustacea</taxon>
        <taxon>Malacostraca</taxon>
        <taxon>Eumalacostraca</taxon>
        <taxon>Peracarida</taxon>
        <taxon>Isopoda</taxon>
        <taxon>Oniscidea</taxon>
        <taxon>Crinocheta</taxon>
        <taxon>Armadillidiidae</taxon>
        <taxon>Armadillidium</taxon>
    </lineage>
</organism>
<feature type="transmembrane region" description="Helical" evidence="9">
    <location>
        <begin position="236"/>
        <end position="256"/>
    </location>
</feature>
<proteinExistence type="inferred from homology"/>
<dbReference type="EMBL" id="SEYY01019078">
    <property type="protein sequence ID" value="KAB7498697.1"/>
    <property type="molecule type" value="Genomic_DNA"/>
</dbReference>
<comment type="similarity">
    <text evidence="2">Belongs to the SLC35F solute transporter family.</text>
</comment>
<dbReference type="Proteomes" id="UP000326759">
    <property type="component" value="Unassembled WGS sequence"/>
</dbReference>
<evidence type="ECO:0000313" key="10">
    <source>
        <dbReference type="EMBL" id="KAB7498697.1"/>
    </source>
</evidence>
<feature type="compositionally biased region" description="Polar residues" evidence="8">
    <location>
        <begin position="54"/>
        <end position="69"/>
    </location>
</feature>
<comment type="function">
    <text evidence="7">Putative solute transporter.</text>
</comment>
<dbReference type="InterPro" id="IPR052221">
    <property type="entry name" value="SLC35F_Transporter"/>
</dbReference>
<evidence type="ECO:0000256" key="5">
    <source>
        <dbReference type="ARBA" id="ARBA00022989"/>
    </source>
</evidence>
<reference evidence="10 11" key="1">
    <citation type="journal article" date="2019" name="PLoS Biol.">
        <title>Sex chromosomes control vertical transmission of feminizing Wolbachia symbionts in an isopod.</title>
        <authorList>
            <person name="Becking T."/>
            <person name="Chebbi M.A."/>
            <person name="Giraud I."/>
            <person name="Moumen B."/>
            <person name="Laverre T."/>
            <person name="Caubet Y."/>
            <person name="Peccoud J."/>
            <person name="Gilbert C."/>
            <person name="Cordaux R."/>
        </authorList>
    </citation>
    <scope>NUCLEOTIDE SEQUENCE [LARGE SCALE GENOMIC DNA]</scope>
    <source>
        <strain evidence="10">ANa2</strain>
        <tissue evidence="10">Whole body excluding digestive tract and cuticle</tissue>
    </source>
</reference>
<name>A0A5N5SXH1_9CRUS</name>
<dbReference type="AlphaFoldDB" id="A0A5N5SXH1"/>
<feature type="compositionally biased region" description="Basic and acidic residues" evidence="8">
    <location>
        <begin position="70"/>
        <end position="86"/>
    </location>
</feature>
<evidence type="ECO:0000256" key="4">
    <source>
        <dbReference type="ARBA" id="ARBA00022692"/>
    </source>
</evidence>
<accession>A0A5N5SXH1</accession>
<dbReference type="InterPro" id="IPR009262">
    <property type="entry name" value="SLC35_F1/F2/F6"/>
</dbReference>
<protein>
    <submittedName>
        <fullName evidence="10">Solute carrier family 35 member F1</fullName>
    </submittedName>
</protein>
<keyword evidence="3" id="KW-0813">Transport</keyword>
<dbReference type="Pfam" id="PF06027">
    <property type="entry name" value="SLC35F"/>
    <property type="match status" value="1"/>
</dbReference>
<comment type="caution">
    <text evidence="10">The sequence shown here is derived from an EMBL/GenBank/DDBJ whole genome shotgun (WGS) entry which is preliminary data.</text>
</comment>
<evidence type="ECO:0000256" key="7">
    <source>
        <dbReference type="ARBA" id="ARBA00037727"/>
    </source>
</evidence>
<feature type="compositionally biased region" description="Basic and acidic residues" evidence="8">
    <location>
        <begin position="37"/>
        <end position="53"/>
    </location>
</feature>
<keyword evidence="6 9" id="KW-0472">Membrane</keyword>
<feature type="region of interest" description="Disordered" evidence="8">
    <location>
        <begin position="1"/>
        <end position="100"/>
    </location>
</feature>
<dbReference type="PANTHER" id="PTHR14233:SF4">
    <property type="entry name" value="SOLUTE CARRIER FAMILY 35 MEMBER F2"/>
    <property type="match status" value="1"/>
</dbReference>
<dbReference type="GO" id="GO:0022857">
    <property type="term" value="F:transmembrane transporter activity"/>
    <property type="evidence" value="ECO:0007669"/>
    <property type="project" value="InterPro"/>
</dbReference>
<feature type="compositionally biased region" description="Polar residues" evidence="8">
    <location>
        <begin position="21"/>
        <end position="36"/>
    </location>
</feature>
<evidence type="ECO:0000256" key="2">
    <source>
        <dbReference type="ARBA" id="ARBA00007863"/>
    </source>
</evidence>
<feature type="transmembrane region" description="Helical" evidence="9">
    <location>
        <begin position="161"/>
        <end position="182"/>
    </location>
</feature>
<keyword evidence="5 9" id="KW-1133">Transmembrane helix</keyword>
<dbReference type="GO" id="GO:0016020">
    <property type="term" value="C:membrane"/>
    <property type="evidence" value="ECO:0007669"/>
    <property type="project" value="UniProtKB-SubCell"/>
</dbReference>
<comment type="subcellular location">
    <subcellularLocation>
        <location evidence="1">Membrane</location>
        <topology evidence="1">Multi-pass membrane protein</topology>
    </subcellularLocation>
</comment>
<evidence type="ECO:0000256" key="9">
    <source>
        <dbReference type="SAM" id="Phobius"/>
    </source>
</evidence>
<evidence type="ECO:0000256" key="6">
    <source>
        <dbReference type="ARBA" id="ARBA00023136"/>
    </source>
</evidence>
<gene>
    <name evidence="10" type="ORF">Anas_00950</name>
</gene>
<keyword evidence="4 9" id="KW-0812">Transmembrane</keyword>
<feature type="transmembrane region" description="Helical" evidence="9">
    <location>
        <begin position="194"/>
        <end position="215"/>
    </location>
</feature>
<sequence length="269" mass="29702">MLSIIDKSSHQSSLVKDKFTHQSSSVIDKSSHQSSLVKDKFSHQSSLVKDKSTHQSSSVIDKSSHQSSLVKDKSSHQSSSVKDKFTHQSSSVKDNSTSRKEGPQLLDCFVVPVVLALSWLFLKVRYKLVHVLGVGLCLLGVGCLVWANVEDGKAAIPGSERLLGDMLCLGGATLYGLSNVAQEYVIKTYDGVEFLGMIGLFGSLINGVQFVDFLNEDVINFKDKFATIKKATLQNVTFLTILYIFILAGILTIGLIRVDNEFDRIWKWI</sequence>
<evidence type="ECO:0000256" key="3">
    <source>
        <dbReference type="ARBA" id="ARBA00022448"/>
    </source>
</evidence>
<evidence type="ECO:0000313" key="11">
    <source>
        <dbReference type="Proteomes" id="UP000326759"/>
    </source>
</evidence>
<dbReference type="OrthoDB" id="429955at2759"/>
<feature type="transmembrane region" description="Helical" evidence="9">
    <location>
        <begin position="128"/>
        <end position="149"/>
    </location>
</feature>
<dbReference type="PANTHER" id="PTHR14233">
    <property type="entry name" value="DUF914-RELATED"/>
    <property type="match status" value="1"/>
</dbReference>
<evidence type="ECO:0000256" key="8">
    <source>
        <dbReference type="SAM" id="MobiDB-lite"/>
    </source>
</evidence>
<keyword evidence="11" id="KW-1185">Reference proteome</keyword>